<keyword evidence="12" id="KW-0486">Methionine biosynthesis</keyword>
<keyword evidence="17" id="KW-1185">Reference proteome</keyword>
<dbReference type="GO" id="GO:0019877">
    <property type="term" value="P:diaminopimelate biosynthetic process"/>
    <property type="evidence" value="ECO:0007669"/>
    <property type="project" value="UniProtKB-KW"/>
</dbReference>
<evidence type="ECO:0000256" key="12">
    <source>
        <dbReference type="ARBA" id="ARBA00023167"/>
    </source>
</evidence>
<dbReference type="GO" id="GO:0050661">
    <property type="term" value="F:NADP binding"/>
    <property type="evidence" value="ECO:0007669"/>
    <property type="project" value="InterPro"/>
</dbReference>
<dbReference type="SUPFAM" id="SSF51735">
    <property type="entry name" value="NAD(P)-binding Rossmann-fold domains"/>
    <property type="match status" value="1"/>
</dbReference>
<comment type="catalytic activity">
    <reaction evidence="13">
        <text>L-aspartate 4-semialdehyde + phosphate + NADP(+) = 4-phospho-L-aspartate + NADPH + H(+)</text>
        <dbReference type="Rhea" id="RHEA:24284"/>
        <dbReference type="ChEBI" id="CHEBI:15378"/>
        <dbReference type="ChEBI" id="CHEBI:43474"/>
        <dbReference type="ChEBI" id="CHEBI:57535"/>
        <dbReference type="ChEBI" id="CHEBI:57783"/>
        <dbReference type="ChEBI" id="CHEBI:58349"/>
        <dbReference type="ChEBI" id="CHEBI:537519"/>
        <dbReference type="EC" id="1.2.1.11"/>
    </reaction>
</comment>
<proteinExistence type="inferred from homology"/>
<dbReference type="PANTHER" id="PTHR46278">
    <property type="entry name" value="DEHYDROGENASE, PUTATIVE-RELATED"/>
    <property type="match status" value="1"/>
</dbReference>
<comment type="pathway">
    <text evidence="2">Amino-acid biosynthesis; L-threonine biosynthesis; L-threonine from L-aspartate: step 2/5.</text>
</comment>
<protein>
    <recommendedName>
        <fullName evidence="5">aspartate-semialdehyde dehydrogenase</fullName>
        <ecNumber evidence="5">1.2.1.11</ecNumber>
    </recommendedName>
</protein>
<evidence type="ECO:0000256" key="9">
    <source>
        <dbReference type="ARBA" id="ARBA00022915"/>
    </source>
</evidence>
<dbReference type="InterPro" id="IPR036291">
    <property type="entry name" value="NAD(P)-bd_dom_sf"/>
</dbReference>
<keyword evidence="8" id="KW-0521">NADP</keyword>
<dbReference type="GO" id="GO:0009097">
    <property type="term" value="P:isoleucine biosynthetic process"/>
    <property type="evidence" value="ECO:0007669"/>
    <property type="project" value="InterPro"/>
</dbReference>
<dbReference type="PANTHER" id="PTHR46278:SF2">
    <property type="entry name" value="ASPARTATE-SEMIALDEHYDE DEHYDROGENASE"/>
    <property type="match status" value="1"/>
</dbReference>
<dbReference type="InterPro" id="IPR005986">
    <property type="entry name" value="Asp_semialdehyde_DH_beta"/>
</dbReference>
<dbReference type="InterPro" id="IPR012080">
    <property type="entry name" value="Asp_semialdehyde_DH"/>
</dbReference>
<evidence type="ECO:0000256" key="5">
    <source>
        <dbReference type="ARBA" id="ARBA00013120"/>
    </source>
</evidence>
<keyword evidence="9" id="KW-0220">Diaminopimelate biosynthesis</keyword>
<keyword evidence="10" id="KW-0560">Oxidoreductase</keyword>
<dbReference type="OrthoDB" id="1894490at2759"/>
<dbReference type="PIRSF" id="PIRSF000148">
    <property type="entry name" value="ASA_dh"/>
    <property type="match status" value="1"/>
</dbReference>
<feature type="active site" description="Proton acceptor" evidence="14">
    <location>
        <position position="290"/>
    </location>
</feature>
<dbReference type="NCBIfam" id="TIGR01296">
    <property type="entry name" value="asd_B"/>
    <property type="match status" value="1"/>
</dbReference>
<dbReference type="AlphaFoldDB" id="A0A9N7MSH9"/>
<reference evidence="16" key="1">
    <citation type="submission" date="2019-12" db="EMBL/GenBank/DDBJ databases">
        <authorList>
            <person name="Scholes J."/>
        </authorList>
    </citation>
    <scope>NUCLEOTIDE SEQUENCE</scope>
</reference>
<dbReference type="EC" id="1.2.1.11" evidence="5"/>
<dbReference type="NCBIfam" id="NF011456">
    <property type="entry name" value="PRK14874.1"/>
    <property type="match status" value="1"/>
</dbReference>
<dbReference type="Pfam" id="PF02774">
    <property type="entry name" value="Semialdhyde_dhC"/>
    <property type="match status" value="1"/>
</dbReference>
<organism evidence="16 17">
    <name type="scientific">Striga hermonthica</name>
    <name type="common">Purple witchweed</name>
    <name type="synonym">Buchnera hermonthica</name>
    <dbReference type="NCBI Taxonomy" id="68872"/>
    <lineage>
        <taxon>Eukaryota</taxon>
        <taxon>Viridiplantae</taxon>
        <taxon>Streptophyta</taxon>
        <taxon>Embryophyta</taxon>
        <taxon>Tracheophyta</taxon>
        <taxon>Spermatophyta</taxon>
        <taxon>Magnoliopsida</taxon>
        <taxon>eudicotyledons</taxon>
        <taxon>Gunneridae</taxon>
        <taxon>Pentapetalae</taxon>
        <taxon>asterids</taxon>
        <taxon>lamiids</taxon>
        <taxon>Lamiales</taxon>
        <taxon>Orobanchaceae</taxon>
        <taxon>Buchnereae</taxon>
        <taxon>Striga</taxon>
    </lineage>
</organism>
<evidence type="ECO:0000313" key="17">
    <source>
        <dbReference type="Proteomes" id="UP001153555"/>
    </source>
</evidence>
<evidence type="ECO:0000256" key="10">
    <source>
        <dbReference type="ARBA" id="ARBA00023002"/>
    </source>
</evidence>
<evidence type="ECO:0000256" key="8">
    <source>
        <dbReference type="ARBA" id="ARBA00022857"/>
    </source>
</evidence>
<evidence type="ECO:0000313" key="16">
    <source>
        <dbReference type="EMBL" id="CAA0814715.1"/>
    </source>
</evidence>
<keyword evidence="11" id="KW-0457">Lysine biosynthesis</keyword>
<feature type="domain" description="Semialdehyde dehydrogenase NAD-binding" evidence="15">
    <location>
        <begin position="47"/>
        <end position="162"/>
    </location>
</feature>
<evidence type="ECO:0000256" key="3">
    <source>
        <dbReference type="ARBA" id="ARBA00010584"/>
    </source>
</evidence>
<comment type="similarity">
    <text evidence="3">Belongs to the aspartate-semialdehyde dehydrogenase family.</text>
</comment>
<dbReference type="GO" id="GO:0051287">
    <property type="term" value="F:NAD binding"/>
    <property type="evidence" value="ECO:0007669"/>
    <property type="project" value="InterPro"/>
</dbReference>
<dbReference type="Gene3D" id="3.30.360.10">
    <property type="entry name" value="Dihydrodipicolinate Reductase, domain 2"/>
    <property type="match status" value="1"/>
</dbReference>
<dbReference type="CDD" id="cd02316">
    <property type="entry name" value="VcASADH2_like_N"/>
    <property type="match status" value="1"/>
</dbReference>
<comment type="pathway">
    <text evidence="1">Amino-acid biosynthesis; L-methionine biosynthesis via de novo pathway; L-homoserine from L-aspartate: step 2/3.</text>
</comment>
<name>A0A9N7MSH9_STRHE</name>
<gene>
    <name evidence="16" type="ORF">SHERM_14984</name>
</gene>
<evidence type="ECO:0000256" key="1">
    <source>
        <dbReference type="ARBA" id="ARBA00005021"/>
    </source>
</evidence>
<evidence type="ECO:0000256" key="6">
    <source>
        <dbReference type="ARBA" id="ARBA00022605"/>
    </source>
</evidence>
<dbReference type="Pfam" id="PF01118">
    <property type="entry name" value="Semialdhyde_dh"/>
    <property type="match status" value="1"/>
</dbReference>
<comment type="caution">
    <text evidence="16">The sequence shown here is derived from an EMBL/GenBank/DDBJ whole genome shotgun (WGS) entry which is preliminary data.</text>
</comment>
<evidence type="ECO:0000256" key="11">
    <source>
        <dbReference type="ARBA" id="ARBA00023154"/>
    </source>
</evidence>
<feature type="active site" description="Acyl-thioester intermediate" evidence="14">
    <location>
        <position position="177"/>
    </location>
</feature>
<dbReference type="CDD" id="cd18131">
    <property type="entry name" value="ASADH_C_bac_euk_like"/>
    <property type="match status" value="1"/>
</dbReference>
<dbReference type="SUPFAM" id="SSF55347">
    <property type="entry name" value="Glyceraldehyde-3-phosphate dehydrogenase-like, C-terminal domain"/>
    <property type="match status" value="1"/>
</dbReference>
<evidence type="ECO:0000256" key="2">
    <source>
        <dbReference type="ARBA" id="ARBA00005097"/>
    </source>
</evidence>
<evidence type="ECO:0000256" key="13">
    <source>
        <dbReference type="ARBA" id="ARBA00047891"/>
    </source>
</evidence>
<keyword evidence="6" id="KW-0028">Amino-acid biosynthesis</keyword>
<dbReference type="HAMAP" id="MF_02121">
    <property type="entry name" value="ASADH"/>
    <property type="match status" value="1"/>
</dbReference>
<comment type="subunit">
    <text evidence="4">Homodimer.</text>
</comment>
<evidence type="ECO:0000256" key="7">
    <source>
        <dbReference type="ARBA" id="ARBA00022697"/>
    </source>
</evidence>
<sequence length="405" mass="44246">MKLPAANHHHHLTTPFLHYATLSVPRSARVSNAPFSVRMSLREDGPSVAVVGVTGAVGQEFLSVLSDRDFPYRSLKLLASKRSAGKNVTYENREYTVEELTENSFSDVDIALFSAGGSISKKFGPLAVDQGAIVVDNSSAFRMDQGVPLVIPEVNPEAMEGIKLRNGKGALVANPNCSTIICLMAATPLHRRARVSRMVVSTYQAASGAGAAAMEELELQTREVLEGKPPTCNIFKQQYAFNLFSHNAPVLSNGYNEEEMKLVKETRKIWNNDTVKVTATCIRVPVMRAHAESVNLQFQTPLDEDTAREILRNAPGVVVIDDREANCFPTPLEVSNKDDVAVGRIRQDVSQEGNYGLDIFVCGDQIRKGAALNAVQIAEMLLLPDLFREGHSAVAEGLIWPFVVV</sequence>
<dbReference type="SMART" id="SM00859">
    <property type="entry name" value="Semialdhyde_dh"/>
    <property type="match status" value="1"/>
</dbReference>
<dbReference type="GO" id="GO:0004073">
    <property type="term" value="F:aspartate-semialdehyde dehydrogenase activity"/>
    <property type="evidence" value="ECO:0007669"/>
    <property type="project" value="UniProtKB-EC"/>
</dbReference>
<dbReference type="GO" id="GO:0009088">
    <property type="term" value="P:threonine biosynthetic process"/>
    <property type="evidence" value="ECO:0007669"/>
    <property type="project" value="UniProtKB-KW"/>
</dbReference>
<evidence type="ECO:0000256" key="14">
    <source>
        <dbReference type="PIRSR" id="PIRSR000148-1"/>
    </source>
</evidence>
<dbReference type="Gene3D" id="3.40.50.720">
    <property type="entry name" value="NAD(P)-binding Rossmann-like Domain"/>
    <property type="match status" value="1"/>
</dbReference>
<evidence type="ECO:0000259" key="15">
    <source>
        <dbReference type="SMART" id="SM00859"/>
    </source>
</evidence>
<dbReference type="GO" id="GO:0009089">
    <property type="term" value="P:lysine biosynthetic process via diaminopimelate"/>
    <property type="evidence" value="ECO:0007669"/>
    <property type="project" value="InterPro"/>
</dbReference>
<dbReference type="Proteomes" id="UP001153555">
    <property type="component" value="Unassembled WGS sequence"/>
</dbReference>
<dbReference type="InterPro" id="IPR012280">
    <property type="entry name" value="Semialdhyde_DH_dimer_dom"/>
</dbReference>
<dbReference type="InterPro" id="IPR000534">
    <property type="entry name" value="Semialdehyde_DH_NAD-bd"/>
</dbReference>
<evidence type="ECO:0000256" key="4">
    <source>
        <dbReference type="ARBA" id="ARBA00011738"/>
    </source>
</evidence>
<dbReference type="EMBL" id="CACSLK010012206">
    <property type="protein sequence ID" value="CAA0814715.1"/>
    <property type="molecule type" value="Genomic_DNA"/>
</dbReference>
<keyword evidence="7" id="KW-0791">Threonine biosynthesis</keyword>
<dbReference type="GO" id="GO:0009086">
    <property type="term" value="P:methionine biosynthetic process"/>
    <property type="evidence" value="ECO:0007669"/>
    <property type="project" value="UniProtKB-KW"/>
</dbReference>
<accession>A0A9N7MSH9</accession>
<dbReference type="GO" id="GO:0046983">
    <property type="term" value="F:protein dimerization activity"/>
    <property type="evidence" value="ECO:0007669"/>
    <property type="project" value="InterPro"/>
</dbReference>